<dbReference type="PANTHER" id="PTHR10656:SF8">
    <property type="entry name" value="INOSITOL 1,4,5-TRISPHOSPHATE RECEPTOR-INTERACTING PROTEIN"/>
    <property type="match status" value="1"/>
</dbReference>
<feature type="compositionally biased region" description="Basic and acidic residues" evidence="9">
    <location>
        <begin position="72"/>
        <end position="105"/>
    </location>
</feature>
<evidence type="ECO:0000256" key="2">
    <source>
        <dbReference type="ARBA" id="ARBA00004251"/>
    </source>
</evidence>
<dbReference type="InterPro" id="IPR026250">
    <property type="entry name" value="ITPRIP-like"/>
</dbReference>
<organism evidence="10 11">
    <name type="scientific">Sparus aurata</name>
    <name type="common">Gilthead sea bream</name>
    <dbReference type="NCBI Taxonomy" id="8175"/>
    <lineage>
        <taxon>Eukaryota</taxon>
        <taxon>Metazoa</taxon>
        <taxon>Chordata</taxon>
        <taxon>Craniata</taxon>
        <taxon>Vertebrata</taxon>
        <taxon>Euteleostomi</taxon>
        <taxon>Actinopterygii</taxon>
        <taxon>Neopterygii</taxon>
        <taxon>Teleostei</taxon>
        <taxon>Neoteleostei</taxon>
        <taxon>Acanthomorphata</taxon>
        <taxon>Eupercaria</taxon>
        <taxon>Spariformes</taxon>
        <taxon>Sparidae</taxon>
        <taxon>Sparus</taxon>
    </lineage>
</organism>
<evidence type="ECO:0000256" key="9">
    <source>
        <dbReference type="SAM" id="MobiDB-lite"/>
    </source>
</evidence>
<accession>A0A671UBA0</accession>
<dbReference type="GeneTree" id="ENSGT01050000244827"/>
<feature type="compositionally biased region" description="Basic and acidic residues" evidence="9">
    <location>
        <begin position="156"/>
        <end position="166"/>
    </location>
</feature>
<gene>
    <name evidence="10" type="primary">ITPRIP</name>
</gene>
<keyword evidence="8" id="KW-0539">Nucleus</keyword>
<comment type="function">
    <text evidence="1">Enhances Ca(2+)-mediated inhibition of inositol 1,4,5-triphosphate receptor (ITPR) Ca(2+) release.</text>
</comment>
<keyword evidence="7" id="KW-0325">Glycoprotein</keyword>
<protein>
    <recommendedName>
        <fullName evidence="4">Inositol 1,4,5-trisphosphate receptor-interacting protein</fullName>
    </recommendedName>
</protein>
<evidence type="ECO:0000256" key="6">
    <source>
        <dbReference type="ARBA" id="ARBA00023054"/>
    </source>
</evidence>
<feature type="compositionally biased region" description="Basic and acidic residues" evidence="9">
    <location>
        <begin position="51"/>
        <end position="63"/>
    </location>
</feature>
<dbReference type="PRINTS" id="PR02107">
    <property type="entry name" value="INOS145TPRIP"/>
</dbReference>
<dbReference type="Proteomes" id="UP000472265">
    <property type="component" value="Chromosome 1"/>
</dbReference>
<evidence type="ECO:0000256" key="8">
    <source>
        <dbReference type="ARBA" id="ARBA00023242"/>
    </source>
</evidence>
<dbReference type="Gene3D" id="1.10.1410.40">
    <property type="match status" value="1"/>
</dbReference>
<reference evidence="10" key="2">
    <citation type="submission" date="2025-08" db="UniProtKB">
        <authorList>
            <consortium name="Ensembl"/>
        </authorList>
    </citation>
    <scope>IDENTIFICATION</scope>
</reference>
<name>A0A671UBA0_SPAAU</name>
<dbReference type="Ensembl" id="ENSSAUT00010011836.1">
    <property type="protein sequence ID" value="ENSSAUP00010011133.1"/>
    <property type="gene ID" value="ENSSAUG00010005369.1"/>
</dbReference>
<keyword evidence="5" id="KW-1003">Cell membrane</keyword>
<dbReference type="SMART" id="SM01265">
    <property type="entry name" value="Mab-21"/>
    <property type="match status" value="1"/>
</dbReference>
<keyword evidence="11" id="KW-1185">Reference proteome</keyword>
<evidence type="ECO:0000313" key="11">
    <source>
        <dbReference type="Proteomes" id="UP000472265"/>
    </source>
</evidence>
<comment type="subcellular location">
    <subcellularLocation>
        <location evidence="2">Cell membrane</location>
        <topology evidence="2">Single-pass type I membrane protein</topology>
    </subcellularLocation>
    <subcellularLocation>
        <location evidence="3">Nucleus outer membrane</location>
        <topology evidence="3">Single-pass type I membrane protein</topology>
    </subcellularLocation>
</comment>
<proteinExistence type="predicted"/>
<evidence type="ECO:0000256" key="5">
    <source>
        <dbReference type="ARBA" id="ARBA00022475"/>
    </source>
</evidence>
<dbReference type="InterPro" id="IPR024810">
    <property type="entry name" value="MAB21L/cGLR"/>
</dbReference>
<feature type="compositionally biased region" description="Basic and acidic residues" evidence="9">
    <location>
        <begin position="173"/>
        <end position="197"/>
    </location>
</feature>
<feature type="compositionally biased region" description="Polar residues" evidence="9">
    <location>
        <begin position="144"/>
        <end position="155"/>
    </location>
</feature>
<reference evidence="10" key="3">
    <citation type="submission" date="2025-09" db="UniProtKB">
        <authorList>
            <consortium name="Ensembl"/>
        </authorList>
    </citation>
    <scope>IDENTIFICATION</scope>
</reference>
<dbReference type="OMA" id="DYLWYIW"/>
<keyword evidence="6" id="KW-0175">Coiled coil</keyword>
<evidence type="ECO:0000256" key="3">
    <source>
        <dbReference type="ARBA" id="ARBA00004494"/>
    </source>
</evidence>
<feature type="compositionally biased region" description="Low complexity" evidence="9">
    <location>
        <begin position="134"/>
        <end position="143"/>
    </location>
</feature>
<evidence type="ECO:0000256" key="7">
    <source>
        <dbReference type="ARBA" id="ARBA00023180"/>
    </source>
</evidence>
<dbReference type="GO" id="GO:0005640">
    <property type="term" value="C:nuclear outer membrane"/>
    <property type="evidence" value="ECO:0007669"/>
    <property type="project" value="UniProtKB-SubCell"/>
</dbReference>
<dbReference type="GO" id="GO:0005886">
    <property type="term" value="C:plasma membrane"/>
    <property type="evidence" value="ECO:0007669"/>
    <property type="project" value="UniProtKB-SubCell"/>
</dbReference>
<dbReference type="AlphaFoldDB" id="A0A671UBA0"/>
<reference evidence="10" key="1">
    <citation type="submission" date="2021-04" db="EMBL/GenBank/DDBJ databases">
        <authorList>
            <consortium name="Wellcome Sanger Institute Data Sharing"/>
        </authorList>
    </citation>
    <scope>NUCLEOTIDE SEQUENCE [LARGE SCALE GENOMIC DNA]</scope>
</reference>
<sequence>MCFPLNPKQRLTMQDTLVRLFVVALSLLAYPRDEPGVEEWDDITTVGMQKHEERLPRGGDKPNHQMAPVSEEMTHADKKEPLDDSHNIPEERNQSDQHVTEKDEMSVLEDVTVTKEEEDSADQKLPEGGHVNANLNQSQSQNSKSAPETPTLKTSQTEHEQRREDIQIDGSDGDLRRSQEDQDKPEHKEVFNSKEQESPVSHLHTKMSEKETSEKTIADSERDYLWYIWNTFSIISMIRFFGKFLWKKNPVTKEEAASFPVTCTATGVPLPDSATLQRFHSKCVQVSSDKKWREDEFLEGFANDLLDAMRTVTNRNGGMVVEDFKMTDVCEVIVPISPPDPYSFQCQLWNNHASDLLPDMQVCGLIKLVENKKVQNGCPCQSADADDMVCLLHCATEKLVTKTADVRDGMLCTKNSPFLSKSQVTRWFQSTIKQAWALISHKYEFELNIRYIDVPGALVIRFRSGKKISFSMNPVVKTNTDAYFFITPGSPNNLDTSWALSLTSYEDRFLEHISKKLPDNSCHIQTLEIAHFLHRRQTALSGSSAIKYFHFKTALMHLLLTKDHSQWKPNYAACRLRDLLDFMEKSLKKQLLHHVLIGNPSAQRVIELPAEFTQAKRVNLFHPLVVHNCIYRNAVMHFQEMLQNAQMLICDYVDQC</sequence>
<feature type="compositionally biased region" description="Basic and acidic residues" evidence="9">
    <location>
        <begin position="206"/>
        <end position="215"/>
    </location>
</feature>
<feature type="region of interest" description="Disordered" evidence="9">
    <location>
        <begin position="51"/>
        <end position="215"/>
    </location>
</feature>
<evidence type="ECO:0000313" key="10">
    <source>
        <dbReference type="Ensembl" id="ENSSAUP00010011133.1"/>
    </source>
</evidence>
<evidence type="ECO:0000256" key="1">
    <source>
        <dbReference type="ARBA" id="ARBA00003856"/>
    </source>
</evidence>
<dbReference type="InParanoid" id="A0A671UBA0"/>
<evidence type="ECO:0000256" key="4">
    <source>
        <dbReference type="ARBA" id="ARBA00019443"/>
    </source>
</evidence>
<dbReference type="PANTHER" id="PTHR10656">
    <property type="entry name" value="CELL FATE DETERMINING PROTEIN MAB21-RELATED"/>
    <property type="match status" value="1"/>
</dbReference>
<keyword evidence="5" id="KW-0472">Membrane</keyword>